<feature type="compositionally biased region" description="Low complexity" evidence="10">
    <location>
        <begin position="403"/>
        <end position="420"/>
    </location>
</feature>
<keyword evidence="3" id="KW-0677">Repeat</keyword>
<feature type="compositionally biased region" description="Basic and acidic residues" evidence="10">
    <location>
        <begin position="112"/>
        <end position="134"/>
    </location>
</feature>
<keyword evidence="8" id="KW-0539">Nucleus</keyword>
<keyword evidence="13" id="KW-1185">Reference proteome</keyword>
<name>A0ABQ9ES02_TEGGR</name>
<feature type="domain" description="C2H2-type" evidence="11">
    <location>
        <begin position="368"/>
        <end position="395"/>
    </location>
</feature>
<evidence type="ECO:0000256" key="7">
    <source>
        <dbReference type="ARBA" id="ARBA00023163"/>
    </source>
</evidence>
<feature type="compositionally biased region" description="Low complexity" evidence="10">
    <location>
        <begin position="487"/>
        <end position="502"/>
    </location>
</feature>
<keyword evidence="2" id="KW-0479">Metal-binding</keyword>
<keyword evidence="7" id="KW-0804">Transcription</keyword>
<comment type="caution">
    <text evidence="12">The sequence shown here is derived from an EMBL/GenBank/DDBJ whole genome shotgun (WGS) entry which is preliminary data.</text>
</comment>
<gene>
    <name evidence="12" type="ORF">KUTeg_012875</name>
</gene>
<dbReference type="InterPro" id="IPR013087">
    <property type="entry name" value="Znf_C2H2_type"/>
</dbReference>
<feature type="compositionally biased region" description="Polar residues" evidence="10">
    <location>
        <begin position="464"/>
        <end position="477"/>
    </location>
</feature>
<feature type="compositionally biased region" description="Low complexity" evidence="10">
    <location>
        <begin position="551"/>
        <end position="563"/>
    </location>
</feature>
<dbReference type="PROSITE" id="PS00028">
    <property type="entry name" value="ZINC_FINGER_C2H2_1"/>
    <property type="match status" value="3"/>
</dbReference>
<dbReference type="PROSITE" id="PS50157">
    <property type="entry name" value="ZINC_FINGER_C2H2_2"/>
    <property type="match status" value="2"/>
</dbReference>
<dbReference type="Proteomes" id="UP001217089">
    <property type="component" value="Unassembled WGS sequence"/>
</dbReference>
<keyword evidence="4 9" id="KW-0863">Zinc-finger</keyword>
<feature type="region of interest" description="Disordered" evidence="10">
    <location>
        <begin position="649"/>
        <end position="677"/>
    </location>
</feature>
<feature type="compositionally biased region" description="Acidic residues" evidence="10">
    <location>
        <begin position="427"/>
        <end position="457"/>
    </location>
</feature>
<proteinExistence type="predicted"/>
<feature type="compositionally biased region" description="Low complexity" evidence="10">
    <location>
        <begin position="64"/>
        <end position="74"/>
    </location>
</feature>
<evidence type="ECO:0000256" key="3">
    <source>
        <dbReference type="ARBA" id="ARBA00022737"/>
    </source>
</evidence>
<evidence type="ECO:0000256" key="5">
    <source>
        <dbReference type="ARBA" id="ARBA00022833"/>
    </source>
</evidence>
<evidence type="ECO:0000256" key="1">
    <source>
        <dbReference type="ARBA" id="ARBA00004123"/>
    </source>
</evidence>
<organism evidence="12 13">
    <name type="scientific">Tegillarca granosa</name>
    <name type="common">Malaysian cockle</name>
    <name type="synonym">Anadara granosa</name>
    <dbReference type="NCBI Taxonomy" id="220873"/>
    <lineage>
        <taxon>Eukaryota</taxon>
        <taxon>Metazoa</taxon>
        <taxon>Spiralia</taxon>
        <taxon>Lophotrochozoa</taxon>
        <taxon>Mollusca</taxon>
        <taxon>Bivalvia</taxon>
        <taxon>Autobranchia</taxon>
        <taxon>Pteriomorphia</taxon>
        <taxon>Arcoida</taxon>
        <taxon>Arcoidea</taxon>
        <taxon>Arcidae</taxon>
        <taxon>Tegillarca</taxon>
    </lineage>
</organism>
<feature type="region of interest" description="Disordered" evidence="10">
    <location>
        <begin position="749"/>
        <end position="778"/>
    </location>
</feature>
<feature type="compositionally biased region" description="Polar residues" evidence="10">
    <location>
        <begin position="749"/>
        <end position="770"/>
    </location>
</feature>
<feature type="compositionally biased region" description="Polar residues" evidence="10">
    <location>
        <begin position="152"/>
        <end position="161"/>
    </location>
</feature>
<feature type="region of interest" description="Disordered" evidence="10">
    <location>
        <begin position="61"/>
        <end position="176"/>
    </location>
</feature>
<keyword evidence="6" id="KW-0805">Transcription regulation</keyword>
<feature type="domain" description="C2H2-type" evidence="11">
    <location>
        <begin position="340"/>
        <end position="367"/>
    </location>
</feature>
<evidence type="ECO:0000259" key="11">
    <source>
        <dbReference type="PROSITE" id="PS50157"/>
    </source>
</evidence>
<protein>
    <recommendedName>
        <fullName evidence="11">C2H2-type domain-containing protein</fullName>
    </recommendedName>
</protein>
<feature type="compositionally biased region" description="Polar residues" evidence="10">
    <location>
        <begin position="280"/>
        <end position="290"/>
    </location>
</feature>
<evidence type="ECO:0000256" key="8">
    <source>
        <dbReference type="ARBA" id="ARBA00023242"/>
    </source>
</evidence>
<evidence type="ECO:0000256" key="4">
    <source>
        <dbReference type="ARBA" id="ARBA00022771"/>
    </source>
</evidence>
<dbReference type="Pfam" id="PF00096">
    <property type="entry name" value="zf-C2H2"/>
    <property type="match status" value="2"/>
</dbReference>
<feature type="region of interest" description="Disordered" evidence="10">
    <location>
        <begin position="383"/>
        <end position="518"/>
    </location>
</feature>
<evidence type="ECO:0000256" key="2">
    <source>
        <dbReference type="ARBA" id="ARBA00022723"/>
    </source>
</evidence>
<dbReference type="Gene3D" id="3.30.160.60">
    <property type="entry name" value="Classic Zinc Finger"/>
    <property type="match status" value="2"/>
</dbReference>
<evidence type="ECO:0000256" key="10">
    <source>
        <dbReference type="SAM" id="MobiDB-lite"/>
    </source>
</evidence>
<dbReference type="SUPFAM" id="SSF57667">
    <property type="entry name" value="beta-beta-alpha zinc fingers"/>
    <property type="match status" value="1"/>
</dbReference>
<evidence type="ECO:0000313" key="13">
    <source>
        <dbReference type="Proteomes" id="UP001217089"/>
    </source>
</evidence>
<feature type="compositionally biased region" description="Basic residues" evidence="10">
    <location>
        <begin position="97"/>
        <end position="111"/>
    </location>
</feature>
<dbReference type="PANTHER" id="PTHR45993">
    <property type="entry name" value="B-CELL LYMPHOMA/LEUKEMIA 11"/>
    <property type="match status" value="1"/>
</dbReference>
<feature type="compositionally biased region" description="Basic and acidic residues" evidence="10">
    <location>
        <begin position="81"/>
        <end position="94"/>
    </location>
</feature>
<feature type="compositionally biased region" description="Polar residues" evidence="10">
    <location>
        <begin position="392"/>
        <end position="402"/>
    </location>
</feature>
<dbReference type="InterPro" id="IPR036236">
    <property type="entry name" value="Znf_C2H2_sf"/>
</dbReference>
<feature type="compositionally biased region" description="Basic and acidic residues" evidence="10">
    <location>
        <begin position="564"/>
        <end position="595"/>
    </location>
</feature>
<dbReference type="PANTHER" id="PTHR45993:SF6">
    <property type="entry name" value="C2H2-TYPE DOMAIN-CONTAINING PROTEIN"/>
    <property type="match status" value="1"/>
</dbReference>
<accession>A0ABQ9ES02</accession>
<comment type="subcellular location">
    <subcellularLocation>
        <location evidence="1">Nucleus</location>
    </subcellularLocation>
</comment>
<feature type="compositionally biased region" description="Polar residues" evidence="10">
    <location>
        <begin position="659"/>
        <end position="677"/>
    </location>
</feature>
<evidence type="ECO:0000256" key="9">
    <source>
        <dbReference type="PROSITE-ProRule" id="PRU00042"/>
    </source>
</evidence>
<reference evidence="12 13" key="1">
    <citation type="submission" date="2022-12" db="EMBL/GenBank/DDBJ databases">
        <title>Chromosome-level genome of Tegillarca granosa.</title>
        <authorList>
            <person name="Kim J."/>
        </authorList>
    </citation>
    <scope>NUCLEOTIDE SEQUENCE [LARGE SCALE GENOMIC DNA]</scope>
    <source>
        <strain evidence="12">Teg-2019</strain>
        <tissue evidence="12">Adductor muscle</tissue>
    </source>
</reference>
<dbReference type="SMART" id="SM00355">
    <property type="entry name" value="ZnF_C2H2"/>
    <property type="match status" value="3"/>
</dbReference>
<evidence type="ECO:0000313" key="12">
    <source>
        <dbReference type="EMBL" id="KAJ8308001.1"/>
    </source>
</evidence>
<dbReference type="InterPro" id="IPR051497">
    <property type="entry name" value="Dev/Hematopoietic_TF"/>
</dbReference>
<evidence type="ECO:0000256" key="6">
    <source>
        <dbReference type="ARBA" id="ARBA00023015"/>
    </source>
</evidence>
<feature type="region of interest" description="Disordered" evidence="10">
    <location>
        <begin position="280"/>
        <end position="337"/>
    </location>
</feature>
<feature type="region of interest" description="Disordered" evidence="10">
    <location>
        <begin position="542"/>
        <end position="598"/>
    </location>
</feature>
<sequence length="851" mass="93960">MKLKFVKNCPKSHSNVKLSKSKAHYLKLKPSKFVCDSCKSPYRSAWLLLQHAQKEHGMRIYYTPPSESSSSNNPTKQLQKLVDDHKKVVDEKPLHNPFHHHHHHHSHHPHQNHHDSLSLHHRGDENRPLRDKKDSPHHHHQTPEPPHRTPPSASSVGSGDSTPLPPQHSPHNPFMFRFPFVDRPSLSPGLSFSRPPGPEFIASEPLHLGHRGLMGFPSAFEHGPSPPFPNLFDRSRPSISTSIGSSIGPTLGQSISGSPIGSSIAGLENQMESFYSQRLRQLASTSSGSPSPVRKHTPPFSQPAQSLFSPLTPPTSQPTTEGMDPERHGSGSLTPPNKLKSCEFCGKSFRFQSNLIVHRRSHTGEKPFKCPLCPHACTQQSKLKRHMKTHMNKSPSSSIANMSNTSEGSLHSGSSSPDSSKQYEKGDLEDEENEEEEEEEELEDEIEEEEEETEPLDEEMRSQGVKTEGSSNQQSSELAARLLQPPSSHHNNNNNEDLNSNSPFHLDKKPSIVSEMMKNSGLTSIQPYNEAFQQALVENIKKSPSSKDISENGNSNSSFVSGSEVKDDNKDDSSSHGKPQSDSEPEMKKIKREPSEPASVFNSMENIYNLSNLWQSFQSLPQPDFYPLPLHRIGFDNRSLSHNGFNSTPMPESALKSLSAPTTAKPRSNDSLSTNGAPVQRFCGMPFSVPSTLEKHMRKCVESCQARILQETDSDTSMSGTPSSNIPFSIASTLDKDIRNCVENRQTSYMEGESDTSMSGTTTPNMTFGMSGNLDKELKNDAEDSQGMIGESGSAYPVSSSSEKEMKNSVGKCQSMILPEGDSAPMSLDKELRNSVDAMSEMTNTATPTTI</sequence>
<dbReference type="EMBL" id="JARBDR010000657">
    <property type="protein sequence ID" value="KAJ8308001.1"/>
    <property type="molecule type" value="Genomic_DNA"/>
</dbReference>
<keyword evidence="5" id="KW-0862">Zinc</keyword>